<keyword evidence="3" id="KW-1185">Reference proteome</keyword>
<evidence type="ECO:0000313" key="3">
    <source>
        <dbReference type="Proteomes" id="UP000054564"/>
    </source>
</evidence>
<organism evidence="2 3">
    <name type="scientific">Puccinia striiformis f. sp. tritici PST-78</name>
    <dbReference type="NCBI Taxonomy" id="1165861"/>
    <lineage>
        <taxon>Eukaryota</taxon>
        <taxon>Fungi</taxon>
        <taxon>Dikarya</taxon>
        <taxon>Basidiomycota</taxon>
        <taxon>Pucciniomycotina</taxon>
        <taxon>Pucciniomycetes</taxon>
        <taxon>Pucciniales</taxon>
        <taxon>Pucciniaceae</taxon>
        <taxon>Puccinia</taxon>
    </lineage>
</organism>
<proteinExistence type="predicted"/>
<dbReference type="EMBL" id="AJIL01000070">
    <property type="protein sequence ID" value="KNE97311.1"/>
    <property type="molecule type" value="Genomic_DNA"/>
</dbReference>
<feature type="chain" id="PRO_5005549985" description="Secreted protein" evidence="1">
    <location>
        <begin position="24"/>
        <end position="79"/>
    </location>
</feature>
<name>A0A0L0VDN9_9BASI</name>
<feature type="signal peptide" evidence="1">
    <location>
        <begin position="1"/>
        <end position="23"/>
    </location>
</feature>
<evidence type="ECO:0000256" key="1">
    <source>
        <dbReference type="SAM" id="SignalP"/>
    </source>
</evidence>
<dbReference type="Proteomes" id="UP000054564">
    <property type="component" value="Unassembled WGS sequence"/>
</dbReference>
<evidence type="ECO:0000313" key="2">
    <source>
        <dbReference type="EMBL" id="KNE97311.1"/>
    </source>
</evidence>
<protein>
    <recommendedName>
        <fullName evidence="4">Secreted protein</fullName>
    </recommendedName>
</protein>
<sequence>MINSSFAATWAIIILLLLEGMTGEKKPFRSSLWITTRGDLIYDSQLGSYFQTALEVSTWKNTGLKKSEMVKLGINRIES</sequence>
<accession>A0A0L0VDN9</accession>
<evidence type="ECO:0008006" key="4">
    <source>
        <dbReference type="Google" id="ProtNLM"/>
    </source>
</evidence>
<gene>
    <name evidence="2" type="ORF">PSTG_09422</name>
</gene>
<comment type="caution">
    <text evidence="2">The sequence shown here is derived from an EMBL/GenBank/DDBJ whole genome shotgun (WGS) entry which is preliminary data.</text>
</comment>
<dbReference type="AlphaFoldDB" id="A0A0L0VDN9"/>
<reference evidence="3" key="1">
    <citation type="submission" date="2014-03" db="EMBL/GenBank/DDBJ databases">
        <title>The Genome Sequence of Puccinia striiformis f. sp. tritici PST-78.</title>
        <authorList>
            <consortium name="The Broad Institute Genome Sequencing Platform"/>
            <person name="Cuomo C."/>
            <person name="Hulbert S."/>
            <person name="Chen X."/>
            <person name="Walker B."/>
            <person name="Young S.K."/>
            <person name="Zeng Q."/>
            <person name="Gargeya S."/>
            <person name="Fitzgerald M."/>
            <person name="Haas B."/>
            <person name="Abouelleil A."/>
            <person name="Alvarado L."/>
            <person name="Arachchi H.M."/>
            <person name="Berlin A.M."/>
            <person name="Chapman S.B."/>
            <person name="Goldberg J."/>
            <person name="Griggs A."/>
            <person name="Gujja S."/>
            <person name="Hansen M."/>
            <person name="Howarth C."/>
            <person name="Imamovic A."/>
            <person name="Larimer J."/>
            <person name="McCowan C."/>
            <person name="Montmayeur A."/>
            <person name="Murphy C."/>
            <person name="Neiman D."/>
            <person name="Pearson M."/>
            <person name="Priest M."/>
            <person name="Roberts A."/>
            <person name="Saif S."/>
            <person name="Shea T."/>
            <person name="Sisk P."/>
            <person name="Sykes S."/>
            <person name="Wortman J."/>
            <person name="Nusbaum C."/>
            <person name="Birren B."/>
        </authorList>
    </citation>
    <scope>NUCLEOTIDE SEQUENCE [LARGE SCALE GENOMIC DNA]</scope>
    <source>
        <strain evidence="3">race PST-78</strain>
    </source>
</reference>
<keyword evidence="1" id="KW-0732">Signal</keyword>